<dbReference type="Proteomes" id="UP000799437">
    <property type="component" value="Unassembled WGS sequence"/>
</dbReference>
<evidence type="ECO:0000256" key="1">
    <source>
        <dbReference type="ARBA" id="ARBA00008129"/>
    </source>
</evidence>
<dbReference type="RefSeq" id="XP_033602812.1">
    <property type="nucleotide sequence ID" value="XM_033743572.1"/>
</dbReference>
<dbReference type="Pfam" id="PF00795">
    <property type="entry name" value="CN_hydrolase"/>
    <property type="match status" value="1"/>
</dbReference>
<dbReference type="OrthoDB" id="10250282at2759"/>
<dbReference type="InterPro" id="IPR003010">
    <property type="entry name" value="C-N_Hydrolase"/>
</dbReference>
<dbReference type="CDD" id="cd07564">
    <property type="entry name" value="nitrilases_CHs"/>
    <property type="match status" value="1"/>
</dbReference>
<reference evidence="7" key="1">
    <citation type="journal article" date="2020" name="Stud. Mycol.">
        <title>101 Dothideomycetes genomes: a test case for predicting lifestyles and emergence of pathogens.</title>
        <authorList>
            <person name="Haridas S."/>
            <person name="Albert R."/>
            <person name="Binder M."/>
            <person name="Bloem J."/>
            <person name="Labutti K."/>
            <person name="Salamov A."/>
            <person name="Andreopoulos B."/>
            <person name="Baker S."/>
            <person name="Barry K."/>
            <person name="Bills G."/>
            <person name="Bluhm B."/>
            <person name="Cannon C."/>
            <person name="Castanera R."/>
            <person name="Culley D."/>
            <person name="Daum C."/>
            <person name="Ezra D."/>
            <person name="Gonzalez J."/>
            <person name="Henrissat B."/>
            <person name="Kuo A."/>
            <person name="Liang C."/>
            <person name="Lipzen A."/>
            <person name="Lutzoni F."/>
            <person name="Magnuson J."/>
            <person name="Mondo S."/>
            <person name="Nolan M."/>
            <person name="Ohm R."/>
            <person name="Pangilinan J."/>
            <person name="Park H.-J."/>
            <person name="Ramirez L."/>
            <person name="Alfaro M."/>
            <person name="Sun H."/>
            <person name="Tritt A."/>
            <person name="Yoshinaga Y."/>
            <person name="Zwiers L.-H."/>
            <person name="Turgeon B."/>
            <person name="Goodwin S."/>
            <person name="Spatafora J."/>
            <person name="Crous P."/>
            <person name="Grigoriev I."/>
        </authorList>
    </citation>
    <scope>NUCLEOTIDE SEQUENCE</scope>
    <source>
        <strain evidence="7">CBS 121739</strain>
    </source>
</reference>
<evidence type="ECO:0000256" key="4">
    <source>
        <dbReference type="ARBA" id="ARBA00039045"/>
    </source>
</evidence>
<dbReference type="InterPro" id="IPR036526">
    <property type="entry name" value="C-N_Hydrolase_sf"/>
</dbReference>
<dbReference type="InterPro" id="IPR044149">
    <property type="entry name" value="Nitrilases_CHs"/>
</dbReference>
<feature type="domain" description="CN hydrolase" evidence="6">
    <location>
        <begin position="5"/>
        <end position="279"/>
    </location>
</feature>
<keyword evidence="2 7" id="KW-0378">Hydrolase</keyword>
<dbReference type="EC" id="3.5.5.1" evidence="4"/>
<dbReference type="AlphaFoldDB" id="A0A6A6WGT3"/>
<dbReference type="EMBL" id="ML996568">
    <property type="protein sequence ID" value="KAF2760361.1"/>
    <property type="molecule type" value="Genomic_DNA"/>
</dbReference>
<organism evidence="7 8">
    <name type="scientific">Pseudovirgaria hyperparasitica</name>
    <dbReference type="NCBI Taxonomy" id="470096"/>
    <lineage>
        <taxon>Eukaryota</taxon>
        <taxon>Fungi</taxon>
        <taxon>Dikarya</taxon>
        <taxon>Ascomycota</taxon>
        <taxon>Pezizomycotina</taxon>
        <taxon>Dothideomycetes</taxon>
        <taxon>Dothideomycetes incertae sedis</taxon>
        <taxon>Acrospermales</taxon>
        <taxon>Acrospermaceae</taxon>
        <taxon>Pseudovirgaria</taxon>
    </lineage>
</organism>
<accession>A0A6A6WGT3</accession>
<protein>
    <recommendedName>
        <fullName evidence="4">nitrilase</fullName>
        <ecNumber evidence="4">3.5.5.1</ecNumber>
    </recommendedName>
</protein>
<dbReference type="PANTHER" id="PTHR46044">
    <property type="entry name" value="NITRILASE"/>
    <property type="match status" value="1"/>
</dbReference>
<sequence length="319" mass="34440">MSKNVKVAITQHEPVWLDLQGTVAKTCALIKEAAAGGAKLIAFPEMWVPGYPAWIWSRPVDFELGTRYVDNSLTVDSAEMRKICSAAQENAISVALGFSERDGDSLYISQALISEEGKITSKRRKMKPTHMERTIFGDATTDCLSDVVDTKDVGKVGCLSCWEHIQPLLKYHMIAQKEQIHVAAWPPLDGFVDGSPGFYSMSAEGCLNLSQSYAMESQAFVLHCTSALSEKGTELMGTKGAPIMGTAIAGSSALIGPDGRVLSAPNSEPETLLFAEIDLGLVTKTKTLADASGHYSRPDLLWLGVDVGPKKIVRSTKTT</sequence>
<keyword evidence="8" id="KW-1185">Reference proteome</keyword>
<evidence type="ECO:0000256" key="2">
    <source>
        <dbReference type="ARBA" id="ARBA00022801"/>
    </source>
</evidence>
<dbReference type="PROSITE" id="PS50263">
    <property type="entry name" value="CN_HYDROLASE"/>
    <property type="match status" value="1"/>
</dbReference>
<proteinExistence type="inferred from homology"/>
<dbReference type="InterPro" id="IPR000132">
    <property type="entry name" value="Nitrilase/CN_hydratase_CS"/>
</dbReference>
<feature type="active site" description="Proton acceptor" evidence="5">
    <location>
        <position position="45"/>
    </location>
</feature>
<gene>
    <name evidence="7" type="ORF">EJ05DRAFT_474251</name>
</gene>
<evidence type="ECO:0000256" key="5">
    <source>
        <dbReference type="PROSITE-ProRule" id="PRU10139"/>
    </source>
</evidence>
<name>A0A6A6WGT3_9PEZI</name>
<dbReference type="PROSITE" id="PS00920">
    <property type="entry name" value="NITRIL_CHT_1"/>
    <property type="match status" value="1"/>
</dbReference>
<dbReference type="SUPFAM" id="SSF56317">
    <property type="entry name" value="Carbon-nitrogen hydrolase"/>
    <property type="match status" value="1"/>
</dbReference>
<dbReference type="GO" id="GO:0000257">
    <property type="term" value="F:nitrilase activity"/>
    <property type="evidence" value="ECO:0007669"/>
    <property type="project" value="UniProtKB-EC"/>
</dbReference>
<comment type="catalytic activity">
    <reaction evidence="3">
        <text>a nitrile + 2 H2O = a carboxylate + NH4(+)</text>
        <dbReference type="Rhea" id="RHEA:21724"/>
        <dbReference type="ChEBI" id="CHEBI:15377"/>
        <dbReference type="ChEBI" id="CHEBI:18379"/>
        <dbReference type="ChEBI" id="CHEBI:28938"/>
        <dbReference type="ChEBI" id="CHEBI:29067"/>
        <dbReference type="EC" id="3.5.5.1"/>
    </reaction>
</comment>
<evidence type="ECO:0000259" key="6">
    <source>
        <dbReference type="PROSITE" id="PS50263"/>
    </source>
</evidence>
<evidence type="ECO:0000256" key="3">
    <source>
        <dbReference type="ARBA" id="ARBA00036406"/>
    </source>
</evidence>
<comment type="similarity">
    <text evidence="1">Belongs to the carbon-nitrogen hydrolase superfamily. Nitrilase family.</text>
</comment>
<dbReference type="Gene3D" id="3.60.110.10">
    <property type="entry name" value="Carbon-nitrogen hydrolase"/>
    <property type="match status" value="1"/>
</dbReference>
<evidence type="ECO:0000313" key="7">
    <source>
        <dbReference type="EMBL" id="KAF2760361.1"/>
    </source>
</evidence>
<dbReference type="PANTHER" id="PTHR46044:SF14">
    <property type="entry name" value="ARYLACETONITRILASE"/>
    <property type="match status" value="1"/>
</dbReference>
<dbReference type="GeneID" id="54484626"/>
<dbReference type="GO" id="GO:0016836">
    <property type="term" value="F:hydro-lyase activity"/>
    <property type="evidence" value="ECO:0007669"/>
    <property type="project" value="UniProtKB-ARBA"/>
</dbReference>
<evidence type="ECO:0000313" key="8">
    <source>
        <dbReference type="Proteomes" id="UP000799437"/>
    </source>
</evidence>